<evidence type="ECO:0000313" key="3">
    <source>
        <dbReference type="Proteomes" id="UP000199412"/>
    </source>
</evidence>
<feature type="region of interest" description="Disordered" evidence="1">
    <location>
        <begin position="104"/>
        <end position="128"/>
    </location>
</feature>
<dbReference type="AlphaFoldDB" id="A0A1G6WVN6"/>
<reference evidence="2 3" key="1">
    <citation type="submission" date="2016-10" db="EMBL/GenBank/DDBJ databases">
        <authorList>
            <person name="de Groot N.N."/>
        </authorList>
    </citation>
    <scope>NUCLEOTIDE SEQUENCE [LARGE SCALE GENOMIC DNA]</scope>
    <source>
        <strain evidence="2 3">ATCC 700224</strain>
    </source>
</reference>
<protein>
    <submittedName>
        <fullName evidence="2">Uncharacterized ACR, COG1399</fullName>
    </submittedName>
</protein>
<dbReference type="RefSeq" id="WP_143027048.1">
    <property type="nucleotide sequence ID" value="NZ_FNAP01000001.1"/>
</dbReference>
<dbReference type="EMBL" id="FNAP01000001">
    <property type="protein sequence ID" value="SDD69085.1"/>
    <property type="molecule type" value="Genomic_DNA"/>
</dbReference>
<dbReference type="OrthoDB" id="8443793at2"/>
<keyword evidence="3" id="KW-1185">Reference proteome</keyword>
<dbReference type="Pfam" id="PF02620">
    <property type="entry name" value="YceD"/>
    <property type="match status" value="1"/>
</dbReference>
<proteinExistence type="predicted"/>
<sequence length="195" mass="20566">MTEAPQHMHPEFSRRVAVASLPADGREMVVAADVDERRALADRFGLAALHRLAATVTIRPLGGGRGVTRAEVTGTLEAEVEQTCVVTLQPLSRTVQEALRVRFSDEAGSDVPETALDFDPAGDDDPPDPILDGEIDLGEVLAEALGLALDPHPRADGVAFDATAWTGAPVPQEEEKVADGPFAALAAIKARSRSS</sequence>
<evidence type="ECO:0000313" key="2">
    <source>
        <dbReference type="EMBL" id="SDD69085.1"/>
    </source>
</evidence>
<dbReference type="STRING" id="69960.SAMN05421720_101262"/>
<evidence type="ECO:0000256" key="1">
    <source>
        <dbReference type="SAM" id="MobiDB-lite"/>
    </source>
</evidence>
<dbReference type="InterPro" id="IPR003772">
    <property type="entry name" value="YceD"/>
</dbReference>
<organism evidence="2 3">
    <name type="scientific">Rhodospira trueperi</name>
    <dbReference type="NCBI Taxonomy" id="69960"/>
    <lineage>
        <taxon>Bacteria</taxon>
        <taxon>Pseudomonadati</taxon>
        <taxon>Pseudomonadota</taxon>
        <taxon>Alphaproteobacteria</taxon>
        <taxon>Rhodospirillales</taxon>
        <taxon>Rhodospirillaceae</taxon>
        <taxon>Rhodospira</taxon>
    </lineage>
</organism>
<dbReference type="Proteomes" id="UP000199412">
    <property type="component" value="Unassembled WGS sequence"/>
</dbReference>
<accession>A0A1G6WVN6</accession>
<name>A0A1G6WVN6_9PROT</name>
<gene>
    <name evidence="2" type="ORF">SAMN05421720_101262</name>
</gene>